<dbReference type="InterPro" id="IPR050508">
    <property type="entry name" value="Methyltransf_Superfamily"/>
</dbReference>
<keyword evidence="3" id="KW-0808">Transferase</keyword>
<evidence type="ECO:0000313" key="4">
    <source>
        <dbReference type="Proteomes" id="UP001156389"/>
    </source>
</evidence>
<evidence type="ECO:0000259" key="2">
    <source>
        <dbReference type="Pfam" id="PF21302"/>
    </source>
</evidence>
<dbReference type="InterPro" id="IPR016718">
    <property type="entry name" value="rRNA_m1G-MeTrfase_A_prd"/>
</dbReference>
<dbReference type="CDD" id="cd02440">
    <property type="entry name" value="AdoMet_MTases"/>
    <property type="match status" value="1"/>
</dbReference>
<feature type="domain" description="Methyltransferase" evidence="1">
    <location>
        <begin position="85"/>
        <end position="169"/>
    </location>
</feature>
<evidence type="ECO:0000313" key="3">
    <source>
        <dbReference type="EMBL" id="MCT2588470.1"/>
    </source>
</evidence>
<dbReference type="InterPro" id="IPR029063">
    <property type="entry name" value="SAM-dependent_MTases_sf"/>
</dbReference>
<feature type="domain" description="23S rRNA (guanine(745)-N(1))-methyltransferase N-terminal" evidence="2">
    <location>
        <begin position="3"/>
        <end position="37"/>
    </location>
</feature>
<dbReference type="Proteomes" id="UP001156389">
    <property type="component" value="Unassembled WGS sequence"/>
</dbReference>
<protein>
    <submittedName>
        <fullName evidence="3">Methyltransferase domain-containing protein</fullName>
    </submittedName>
</protein>
<evidence type="ECO:0000259" key="1">
    <source>
        <dbReference type="Pfam" id="PF13649"/>
    </source>
</evidence>
<dbReference type="InterPro" id="IPR048647">
    <property type="entry name" value="RlmA_N"/>
</dbReference>
<dbReference type="PIRSF" id="PIRSF018249">
    <property type="entry name" value="MyrA_prd"/>
    <property type="match status" value="1"/>
</dbReference>
<proteinExistence type="predicted"/>
<keyword evidence="4" id="KW-1185">Reference proteome</keyword>
<name>A0ABT2JKR7_9ACTN</name>
<dbReference type="GO" id="GO:0032259">
    <property type="term" value="P:methylation"/>
    <property type="evidence" value="ECO:0007669"/>
    <property type="project" value="UniProtKB-KW"/>
</dbReference>
<dbReference type="PANTHER" id="PTHR42912">
    <property type="entry name" value="METHYLTRANSFERASE"/>
    <property type="match status" value="1"/>
</dbReference>
<accession>A0ABT2JKR7</accession>
<reference evidence="3 4" key="1">
    <citation type="submission" date="2021-10" db="EMBL/GenBank/DDBJ databases">
        <title>Streptomyces gossypii sp. nov., isolated from soil collected from cotton field.</title>
        <authorList>
            <person name="Ge X."/>
            <person name="Chen X."/>
            <person name="Liu W."/>
        </authorList>
    </citation>
    <scope>NUCLEOTIDE SEQUENCE [LARGE SCALE GENOMIC DNA]</scope>
    <source>
        <strain evidence="3 4">N2-109</strain>
    </source>
</reference>
<dbReference type="EMBL" id="JAJAGO010000001">
    <property type="protein sequence ID" value="MCT2588470.1"/>
    <property type="molecule type" value="Genomic_DNA"/>
</dbReference>
<dbReference type="SUPFAM" id="SSF53335">
    <property type="entry name" value="S-adenosyl-L-methionine-dependent methyltransferases"/>
    <property type="match status" value="1"/>
</dbReference>
<dbReference type="Pfam" id="PF13649">
    <property type="entry name" value="Methyltransf_25"/>
    <property type="match status" value="1"/>
</dbReference>
<dbReference type="Gene3D" id="3.40.50.150">
    <property type="entry name" value="Vaccinia Virus protein VP39"/>
    <property type="match status" value="1"/>
</dbReference>
<dbReference type="GO" id="GO:0008168">
    <property type="term" value="F:methyltransferase activity"/>
    <property type="evidence" value="ECO:0007669"/>
    <property type="project" value="UniProtKB-KW"/>
</dbReference>
<sequence>MLVCPLCGGPLERAATSLRCARGHTFDLARQGYLGLLTGGMRVGTADNAAMVEARDSFLRAGHYAPLARRLAELAAPLCPPGGTVLDAGVGTGYYLAALLDATPGAVGLGLDASKYALRRAARAHGRASAATWDVWEPLPVREGAVDVLLNVFAPRNGPEFRRVLRPGGALVVVTPTARHLAELQQRMGTLSVDTAKEDRLRRTLADHFRSEHTESLEYGLALPAHDVENAVAMGPSSHHLEAGEAARRTAELDAPFTVTASFTLSVYQPN</sequence>
<keyword evidence="3" id="KW-0489">Methyltransferase</keyword>
<dbReference type="Pfam" id="PF21302">
    <property type="entry name" value="Zn_ribbon_RlmA"/>
    <property type="match status" value="1"/>
</dbReference>
<dbReference type="RefSeq" id="WP_260215926.1">
    <property type="nucleotide sequence ID" value="NZ_JAJAGO010000001.1"/>
</dbReference>
<organism evidence="3 4">
    <name type="scientific">Streptomyces gossypii</name>
    <dbReference type="NCBI Taxonomy" id="2883101"/>
    <lineage>
        <taxon>Bacteria</taxon>
        <taxon>Bacillati</taxon>
        <taxon>Actinomycetota</taxon>
        <taxon>Actinomycetes</taxon>
        <taxon>Kitasatosporales</taxon>
        <taxon>Streptomycetaceae</taxon>
        <taxon>Streptomyces</taxon>
    </lineage>
</organism>
<gene>
    <name evidence="3" type="ORF">LHJ74_00665</name>
</gene>
<dbReference type="InterPro" id="IPR041698">
    <property type="entry name" value="Methyltransf_25"/>
</dbReference>
<comment type="caution">
    <text evidence="3">The sequence shown here is derived from an EMBL/GenBank/DDBJ whole genome shotgun (WGS) entry which is preliminary data.</text>
</comment>